<dbReference type="InterPro" id="IPR046348">
    <property type="entry name" value="SIS_dom_sf"/>
</dbReference>
<dbReference type="SUPFAM" id="SSF53697">
    <property type="entry name" value="SIS domain"/>
    <property type="match status" value="1"/>
</dbReference>
<dbReference type="PANTHER" id="PTHR38418:SF2">
    <property type="entry name" value="SUGAR ISOMERASE, KPSF_GUTQ (AFU_ORTHOLOGUE AFUA_6G08860)"/>
    <property type="match status" value="1"/>
</dbReference>
<dbReference type="PROSITE" id="PS51464">
    <property type="entry name" value="SIS"/>
    <property type="match status" value="1"/>
</dbReference>
<evidence type="ECO:0000313" key="3">
    <source>
        <dbReference type="Proteomes" id="UP000799438"/>
    </source>
</evidence>
<dbReference type="PANTHER" id="PTHR38418">
    <property type="entry name" value="SUGAR ISOMERASE, KPSF/GUTQ (AFU_ORTHOLOGUE AFUA_6G08860)"/>
    <property type="match status" value="1"/>
</dbReference>
<dbReference type="GO" id="GO:0097367">
    <property type="term" value="F:carbohydrate derivative binding"/>
    <property type="evidence" value="ECO:0007669"/>
    <property type="project" value="InterPro"/>
</dbReference>
<dbReference type="Gene3D" id="3.40.50.10490">
    <property type="entry name" value="Glucose-6-phosphate isomerase like protein, domain 1"/>
    <property type="match status" value="1"/>
</dbReference>
<dbReference type="OrthoDB" id="1872003at2759"/>
<organism evidence="2 3">
    <name type="scientific">Aplosporella prunicola CBS 121167</name>
    <dbReference type="NCBI Taxonomy" id="1176127"/>
    <lineage>
        <taxon>Eukaryota</taxon>
        <taxon>Fungi</taxon>
        <taxon>Dikarya</taxon>
        <taxon>Ascomycota</taxon>
        <taxon>Pezizomycotina</taxon>
        <taxon>Dothideomycetes</taxon>
        <taxon>Dothideomycetes incertae sedis</taxon>
        <taxon>Botryosphaeriales</taxon>
        <taxon>Aplosporellaceae</taxon>
        <taxon>Aplosporella</taxon>
    </lineage>
</organism>
<dbReference type="RefSeq" id="XP_033395115.1">
    <property type="nucleotide sequence ID" value="XM_033536040.1"/>
</dbReference>
<dbReference type="EMBL" id="ML995493">
    <property type="protein sequence ID" value="KAF2139402.1"/>
    <property type="molecule type" value="Genomic_DNA"/>
</dbReference>
<proteinExistence type="predicted"/>
<sequence>SLKRKRSTALTPPLSAADADHSPALSTALHVLATEATALSYITRLYETSPVAKTGLLGAIDAVETALAAGGKVVVSGVGKSGLVGRKTVATLKSLGLAASFLHAAEAVHGDLGDVQPRDVVVIISFSGRTAELLALLPHLPPAVPVIALSGHVKPECCPLLEGRSPELGILLPAPVHEAEETSFGVAAPTTSTAVAMALGDMLAIAAAERVLGEAVGEVFRGNHPGGAIGARGR</sequence>
<accession>A0A6A6B5I2</accession>
<feature type="non-terminal residue" evidence="2">
    <location>
        <position position="1"/>
    </location>
</feature>
<feature type="domain" description="SIS" evidence="1">
    <location>
        <begin position="63"/>
        <end position="214"/>
    </location>
</feature>
<dbReference type="Proteomes" id="UP000799438">
    <property type="component" value="Unassembled WGS sequence"/>
</dbReference>
<reference evidence="2" key="1">
    <citation type="journal article" date="2020" name="Stud. Mycol.">
        <title>101 Dothideomycetes genomes: a test case for predicting lifestyles and emergence of pathogens.</title>
        <authorList>
            <person name="Haridas S."/>
            <person name="Albert R."/>
            <person name="Binder M."/>
            <person name="Bloem J."/>
            <person name="Labutti K."/>
            <person name="Salamov A."/>
            <person name="Andreopoulos B."/>
            <person name="Baker S."/>
            <person name="Barry K."/>
            <person name="Bills G."/>
            <person name="Bluhm B."/>
            <person name="Cannon C."/>
            <person name="Castanera R."/>
            <person name="Culley D."/>
            <person name="Daum C."/>
            <person name="Ezra D."/>
            <person name="Gonzalez J."/>
            <person name="Henrissat B."/>
            <person name="Kuo A."/>
            <person name="Liang C."/>
            <person name="Lipzen A."/>
            <person name="Lutzoni F."/>
            <person name="Magnuson J."/>
            <person name="Mondo S."/>
            <person name="Nolan M."/>
            <person name="Ohm R."/>
            <person name="Pangilinan J."/>
            <person name="Park H.-J."/>
            <person name="Ramirez L."/>
            <person name="Alfaro M."/>
            <person name="Sun H."/>
            <person name="Tritt A."/>
            <person name="Yoshinaga Y."/>
            <person name="Zwiers L.-H."/>
            <person name="Turgeon B."/>
            <person name="Goodwin S."/>
            <person name="Spatafora J."/>
            <person name="Crous P."/>
            <person name="Grigoriev I."/>
        </authorList>
    </citation>
    <scope>NUCLEOTIDE SEQUENCE</scope>
    <source>
        <strain evidence="2">CBS 121167</strain>
    </source>
</reference>
<dbReference type="AlphaFoldDB" id="A0A6A6B5I2"/>
<dbReference type="Pfam" id="PF01380">
    <property type="entry name" value="SIS"/>
    <property type="match status" value="1"/>
</dbReference>
<feature type="non-terminal residue" evidence="2">
    <location>
        <position position="234"/>
    </location>
</feature>
<dbReference type="InterPro" id="IPR001347">
    <property type="entry name" value="SIS_dom"/>
</dbReference>
<evidence type="ECO:0000313" key="2">
    <source>
        <dbReference type="EMBL" id="KAF2139402.1"/>
    </source>
</evidence>
<keyword evidence="3" id="KW-1185">Reference proteome</keyword>
<name>A0A6A6B5I2_9PEZI</name>
<dbReference type="GeneID" id="54293536"/>
<gene>
    <name evidence="2" type="ORF">K452DRAFT_201224</name>
</gene>
<evidence type="ECO:0000259" key="1">
    <source>
        <dbReference type="PROSITE" id="PS51464"/>
    </source>
</evidence>
<dbReference type="GO" id="GO:1901135">
    <property type="term" value="P:carbohydrate derivative metabolic process"/>
    <property type="evidence" value="ECO:0007669"/>
    <property type="project" value="InterPro"/>
</dbReference>
<protein>
    <recommendedName>
        <fullName evidence="1">SIS domain-containing protein</fullName>
    </recommendedName>
</protein>